<feature type="compositionally biased region" description="Polar residues" evidence="1">
    <location>
        <begin position="25"/>
        <end position="37"/>
    </location>
</feature>
<evidence type="ECO:0000313" key="2">
    <source>
        <dbReference type="EMBL" id="QYV43094.1"/>
    </source>
</evidence>
<accession>A0A8G0QFM8</accession>
<dbReference type="EMBL" id="MW874082">
    <property type="protein sequence ID" value="QYV43094.1"/>
    <property type="molecule type" value="Genomic_RNA"/>
</dbReference>
<gene>
    <name evidence="2" type="primary">VP2</name>
</gene>
<feature type="compositionally biased region" description="Basic and acidic residues" evidence="1">
    <location>
        <begin position="39"/>
        <end position="65"/>
    </location>
</feature>
<reference evidence="2" key="1">
    <citation type="journal article" date="2021" name="Virus Evol.">
        <title>Exploration of the Ixodes ricinus virosphere unveils an extensive virus diversity including novel coltiviruses and other reoviruses.</title>
        <authorList>
            <person name="Vanmechelen B."/>
            <person name="Merino M."/>
            <person name="Vergote V."/>
            <person name="Laenen L."/>
            <person name="Thijssen M."/>
            <person name="Marti-Carreras J."/>
            <person name="Claerebout E."/>
            <person name="Maes P."/>
        </authorList>
    </citation>
    <scope>NUCLEOTIDE SEQUENCE</scope>
    <source>
        <strain evidence="2">Heverlee</strain>
    </source>
</reference>
<sequence>MSTRTKEKTKEKKNEELTSTNETTQAQDTKVSSSSDLVSPRDRPKQENDKTQDQQEGTDKPGSKRSIDALAAMIEKKVQMSGTAGLGDFFGRMRPEITDAFFSALEKEADVSKVVPSSLSKLDDGQVVDLLAVGEEKALSQSLFQLEIVTSVPHFYQLTAKQIGALGAQGGYLKAFHGEQVYPFIDPVANEFGRGFDLAYVRVNTSGQGIELFIDPFDFDKVSCKVGGQSLTGIGLSNVVGMDEITYDDVKTPEQMMEFVVLLIAGAAKMGRFVLVASTPEGGGLLFKKWVRRPVVENFRNINGWLLEDDYENYPHVPETLTVFSEYQWFAREVADNMTDNGLGTSVEMDEGPNIEAFFNRKYREAAICNLDFITSEAHANVMEELQNEKMNVSAYVELPQSCQMGIYDIEGDTEIIKLKVYMREVEDYEAELTRMMLFPGDQLYVDCLRTAALVSPNIRQFILSILVQQATSRVGLIELLPIAEMTASLNARDNISVSHNMALTLAIGEWKELLRLTNPQQVCQKIVCDIMAPFVDGLKVEDSLGVPTPSKLVFALLGAKVALILTPNLYDYNLHLKAQLVTMILSCFFPDQYGALIAARGYGRDVVGNRIDSIRDGERTKKNCRFATYTVLEPIPNGPPDRSRRKWLLMKRVQEWLLRNDLVRRREIRDIMYRPYANVLRLPGQTYLPRRQAAGAPLPCEVLLNDAIAILDEYRAVFHHPNDRNQGPQDRHALTTLSNLLRWYTRGFAEWFHWVYCPLYLQIALHPVIFWSHRLGQGVWRQFPAVREDRERRFDNHLEGAPFDSPAIAAFEPDAAMNPFTLRQGADLFGRAHAQGSTFKGGAYDSNAVILLSEYEALYRMTDSEGMVDEYIKTLMSSRQLLEGLRLVAELSTGELLRDTPILDYIRTAFCEGRFPSHIFFKILSLFGVKINHGVLAQVGERSIEHRLRGDYRVYYPRPGFLDPALEFIPDRIVVNDPVRLSVRRNVKLVMDAVFDPDFGMIKMRKGVTFSLRPTNDLTFSSFHEIPPIQVEMTGNVNYVYDSETARTRAEYDVQVRWEVAGRVVIMNLLVTSSYEIIANMEDILGREVRAFSFVVHDVSKFSGIYYEFMLSAVRKEHAIVWFPNLRGILHHHAISIEKVESCFHAAEIAQFSSLLSLRPTALIKLNVVQTTNVRGGMLPPSVSKPILPCEGVHPSFIFCSDVNVATHRIRGTPIQIKKFFPPLVKDASGRPRIMDENGAVQNGLEQHPYGLRSLVFVYHFDPTFRPKVCSVLR</sequence>
<organism evidence="2">
    <name type="scientific">Eyach virus</name>
    <dbReference type="NCBI Taxonomy" id="62352"/>
    <lineage>
        <taxon>Viruses</taxon>
        <taxon>Riboviria</taxon>
        <taxon>Orthornavirae</taxon>
        <taxon>Duplornaviricota</taxon>
        <taxon>Resentoviricetes</taxon>
        <taxon>Reovirales</taxon>
        <taxon>Spinareoviridae</taxon>
        <taxon>Coltivirus</taxon>
        <taxon>Coltivirus ixodis</taxon>
        <taxon>Eyach coltivirus</taxon>
    </lineage>
</organism>
<feature type="region of interest" description="Disordered" evidence="1">
    <location>
        <begin position="1"/>
        <end position="65"/>
    </location>
</feature>
<feature type="compositionally biased region" description="Basic and acidic residues" evidence="1">
    <location>
        <begin position="1"/>
        <end position="16"/>
    </location>
</feature>
<name>A0A8G0QFM8_9REOV</name>
<evidence type="ECO:0000256" key="1">
    <source>
        <dbReference type="SAM" id="MobiDB-lite"/>
    </source>
</evidence>
<proteinExistence type="predicted"/>
<protein>
    <submittedName>
        <fullName evidence="2">VP2</fullName>
    </submittedName>
</protein>